<dbReference type="EMBL" id="UINC01056152">
    <property type="protein sequence ID" value="SVB75837.1"/>
    <property type="molecule type" value="Genomic_DNA"/>
</dbReference>
<proteinExistence type="predicted"/>
<evidence type="ECO:0008006" key="2">
    <source>
        <dbReference type="Google" id="ProtNLM"/>
    </source>
</evidence>
<dbReference type="InterPro" id="IPR015946">
    <property type="entry name" value="KH_dom-like_a/b"/>
</dbReference>
<name>A0A382GMG7_9ZZZZ</name>
<accession>A0A382GMG7</accession>
<dbReference type="Gene3D" id="3.30.300.20">
    <property type="match status" value="1"/>
</dbReference>
<dbReference type="InterPro" id="IPR003718">
    <property type="entry name" value="OsmC/Ohr_fam"/>
</dbReference>
<gene>
    <name evidence="1" type="ORF">METZ01_LOCUS228691</name>
</gene>
<dbReference type="SUPFAM" id="SSF82784">
    <property type="entry name" value="OsmC-like"/>
    <property type="match status" value="1"/>
</dbReference>
<protein>
    <recommendedName>
        <fullName evidence="2">OsmC family protein</fullName>
    </recommendedName>
</protein>
<sequence>MSEPNVRKVRLRWTGEGLAFAGGPDGGPLINVDSDLETGPSPTHLLLLALAGCMAVDVKVILEKSRVLVDSIEVEASGVRAESVPRKFTSIKLKYYLQGPSEEDADRIQRALDLSRDKYCSVLHSLDPEIKISLSFVSDMPQ</sequence>
<dbReference type="PANTHER" id="PTHR34352">
    <property type="entry name" value="PROTEIN YHFA"/>
    <property type="match status" value="1"/>
</dbReference>
<dbReference type="Pfam" id="PF02566">
    <property type="entry name" value="OsmC"/>
    <property type="match status" value="1"/>
</dbReference>
<reference evidence="1" key="1">
    <citation type="submission" date="2018-05" db="EMBL/GenBank/DDBJ databases">
        <authorList>
            <person name="Lanie J.A."/>
            <person name="Ng W.-L."/>
            <person name="Kazmierczak K.M."/>
            <person name="Andrzejewski T.M."/>
            <person name="Davidsen T.M."/>
            <person name="Wayne K.J."/>
            <person name="Tettelin H."/>
            <person name="Glass J.I."/>
            <person name="Rusch D."/>
            <person name="Podicherti R."/>
            <person name="Tsui H.-C.T."/>
            <person name="Winkler M.E."/>
        </authorList>
    </citation>
    <scope>NUCLEOTIDE SEQUENCE</scope>
</reference>
<organism evidence="1">
    <name type="scientific">marine metagenome</name>
    <dbReference type="NCBI Taxonomy" id="408172"/>
    <lineage>
        <taxon>unclassified sequences</taxon>
        <taxon>metagenomes</taxon>
        <taxon>ecological metagenomes</taxon>
    </lineage>
</organism>
<dbReference type="AlphaFoldDB" id="A0A382GMG7"/>
<dbReference type="InterPro" id="IPR036102">
    <property type="entry name" value="OsmC/Ohrsf"/>
</dbReference>
<dbReference type="PANTHER" id="PTHR34352:SF1">
    <property type="entry name" value="PROTEIN YHFA"/>
    <property type="match status" value="1"/>
</dbReference>
<evidence type="ECO:0000313" key="1">
    <source>
        <dbReference type="EMBL" id="SVB75837.1"/>
    </source>
</evidence>